<accession>A0A975U796</accession>
<evidence type="ECO:0000313" key="1">
    <source>
        <dbReference type="EMBL" id="QXO16480.1"/>
    </source>
</evidence>
<dbReference type="EMBL" id="CP076642">
    <property type="protein sequence ID" value="QXO16480.1"/>
    <property type="molecule type" value="Genomic_DNA"/>
</dbReference>
<organism evidence="1 2">
    <name type="scientific">Vibrio ostreae</name>
    <dbReference type="NCBI Taxonomy" id="2841925"/>
    <lineage>
        <taxon>Bacteria</taxon>
        <taxon>Pseudomonadati</taxon>
        <taxon>Pseudomonadota</taxon>
        <taxon>Gammaproteobacteria</taxon>
        <taxon>Vibrionales</taxon>
        <taxon>Vibrionaceae</taxon>
        <taxon>Vibrio</taxon>
    </lineage>
</organism>
<keyword evidence="2" id="KW-1185">Reference proteome</keyword>
<dbReference type="AlphaFoldDB" id="A0A975U796"/>
<reference evidence="1" key="1">
    <citation type="submission" date="2021-06" db="EMBL/GenBank/DDBJ databases">
        <title>Vibrio nov. sp., novel gut bacterium isolated from Yellow Sea oyster.</title>
        <authorList>
            <person name="Muhammad N."/>
            <person name="Nguyen T.H."/>
            <person name="Lee Y.-J."/>
            <person name="Ko J."/>
            <person name="Kim S.-G."/>
        </authorList>
    </citation>
    <scope>NUCLEOTIDE SEQUENCE</scope>
    <source>
        <strain evidence="1">OG9-811</strain>
    </source>
</reference>
<gene>
    <name evidence="1" type="ORF">KNV97_02960</name>
</gene>
<protein>
    <submittedName>
        <fullName evidence="1">Uncharacterized protein</fullName>
    </submittedName>
</protein>
<dbReference type="RefSeq" id="WP_218562086.1">
    <property type="nucleotide sequence ID" value="NZ_CP076642.1"/>
</dbReference>
<proteinExistence type="predicted"/>
<evidence type="ECO:0000313" key="2">
    <source>
        <dbReference type="Proteomes" id="UP000694232"/>
    </source>
</evidence>
<sequence>MDTKQKHLMELLAKLVLQFHQLTVGLLCVQVSKEDSIQFNGIKYWSFSSSQSWKDAVGTIK</sequence>
<dbReference type="KEGG" id="vos:KNV97_02960"/>
<dbReference type="Proteomes" id="UP000694232">
    <property type="component" value="Chromosome 2"/>
</dbReference>
<name>A0A975U796_9VIBR</name>